<dbReference type="GO" id="GO:0005840">
    <property type="term" value="C:ribosome"/>
    <property type="evidence" value="ECO:0007669"/>
    <property type="project" value="UniProtKB-KW"/>
</dbReference>
<evidence type="ECO:0000256" key="2">
    <source>
        <dbReference type="ARBA" id="ARBA00022980"/>
    </source>
</evidence>
<proteinExistence type="inferred from homology"/>
<evidence type="ECO:0000313" key="4">
    <source>
        <dbReference type="EMBL" id="OGK55613.1"/>
    </source>
</evidence>
<dbReference type="EMBL" id="MGAU01000006">
    <property type="protein sequence ID" value="OGK55613.1"/>
    <property type="molecule type" value="Genomic_DNA"/>
</dbReference>
<evidence type="ECO:0000256" key="3">
    <source>
        <dbReference type="ARBA" id="ARBA00023274"/>
    </source>
</evidence>
<evidence type="ECO:0008006" key="6">
    <source>
        <dbReference type="Google" id="ProtNLM"/>
    </source>
</evidence>
<dbReference type="GO" id="GO:1990904">
    <property type="term" value="C:ribonucleoprotein complex"/>
    <property type="evidence" value="ECO:0007669"/>
    <property type="project" value="UniProtKB-KW"/>
</dbReference>
<dbReference type="InterPro" id="IPR037147">
    <property type="entry name" value="Ribosomal_bL28_sf"/>
</dbReference>
<evidence type="ECO:0000256" key="1">
    <source>
        <dbReference type="ARBA" id="ARBA00008760"/>
    </source>
</evidence>
<dbReference type="Gene3D" id="2.30.170.40">
    <property type="entry name" value="Ribosomal protein L28/L24"/>
    <property type="match status" value="1"/>
</dbReference>
<organism evidence="4 5">
    <name type="scientific">Candidatus Roizmanbacteria bacterium RIFCSPLOWO2_01_FULL_45_11</name>
    <dbReference type="NCBI Taxonomy" id="1802070"/>
    <lineage>
        <taxon>Bacteria</taxon>
        <taxon>Candidatus Roizmaniibacteriota</taxon>
    </lineage>
</organism>
<comment type="caution">
    <text evidence="4">The sequence shown here is derived from an EMBL/GenBank/DDBJ whole genome shotgun (WGS) entry which is preliminary data.</text>
</comment>
<reference evidence="4 5" key="1">
    <citation type="journal article" date="2016" name="Nat. Commun.">
        <title>Thousands of microbial genomes shed light on interconnected biogeochemical processes in an aquifer system.</title>
        <authorList>
            <person name="Anantharaman K."/>
            <person name="Brown C.T."/>
            <person name="Hug L.A."/>
            <person name="Sharon I."/>
            <person name="Castelle C.J."/>
            <person name="Probst A.J."/>
            <person name="Thomas B.C."/>
            <person name="Singh A."/>
            <person name="Wilkins M.J."/>
            <person name="Karaoz U."/>
            <person name="Brodie E.L."/>
            <person name="Williams K.H."/>
            <person name="Hubbard S.S."/>
            <person name="Banfield J.F."/>
        </authorList>
    </citation>
    <scope>NUCLEOTIDE SEQUENCE [LARGE SCALE GENOMIC DNA]</scope>
</reference>
<dbReference type="Proteomes" id="UP000178486">
    <property type="component" value="Unassembled WGS sequence"/>
</dbReference>
<protein>
    <recommendedName>
        <fullName evidence="6">50S ribosomal protein L28</fullName>
    </recommendedName>
</protein>
<keyword evidence="3" id="KW-0687">Ribonucleoprotein</keyword>
<dbReference type="SUPFAM" id="SSF143800">
    <property type="entry name" value="L28p-like"/>
    <property type="match status" value="1"/>
</dbReference>
<dbReference type="InterPro" id="IPR034704">
    <property type="entry name" value="Ribosomal_bL28/bL31-like_sf"/>
</dbReference>
<dbReference type="AlphaFoldDB" id="A0A1F7JJ16"/>
<evidence type="ECO:0000313" key="5">
    <source>
        <dbReference type="Proteomes" id="UP000178486"/>
    </source>
</evidence>
<dbReference type="GO" id="GO:0003735">
    <property type="term" value="F:structural constituent of ribosome"/>
    <property type="evidence" value="ECO:0007669"/>
    <property type="project" value="InterPro"/>
</dbReference>
<gene>
    <name evidence="4" type="ORF">A3B56_02140</name>
</gene>
<name>A0A1F7JJ16_9BACT</name>
<dbReference type="Pfam" id="PF00830">
    <property type="entry name" value="Ribosomal_L28"/>
    <property type="match status" value="1"/>
</dbReference>
<comment type="similarity">
    <text evidence="1">Belongs to the bacterial ribosomal protein bL28 family.</text>
</comment>
<sequence>MAICTICLKGKMAGRYVRHVHAGLWERKAPNKVREFLPNIQKSTVVFEGKTHQLNLCTRCIKRIKNFPGWKGFSRPVV</sequence>
<accession>A0A1F7JJ16</accession>
<keyword evidence="2" id="KW-0689">Ribosomal protein</keyword>
<dbReference type="InterPro" id="IPR026569">
    <property type="entry name" value="Ribosomal_bL28"/>
</dbReference>